<evidence type="ECO:0000313" key="7">
    <source>
        <dbReference type="Proteomes" id="UP000001881"/>
    </source>
</evidence>
<dbReference type="InterPro" id="IPR029035">
    <property type="entry name" value="DHS-like_NAD/FAD-binding_dom"/>
</dbReference>
<dbReference type="OMA" id="IRTKPEY"/>
<evidence type="ECO:0000256" key="2">
    <source>
        <dbReference type="ARBA" id="ARBA00022679"/>
    </source>
</evidence>
<evidence type="ECO:0000256" key="3">
    <source>
        <dbReference type="ARBA" id="ARBA00023027"/>
    </source>
</evidence>
<dbReference type="SUPFAM" id="SSF52467">
    <property type="entry name" value="DHS-like NAD/FAD-binding domain"/>
    <property type="match status" value="1"/>
</dbReference>
<feature type="domain" description="Deacetylase sirtuin-type" evidence="5">
    <location>
        <begin position="1"/>
        <end position="315"/>
    </location>
</feature>
<dbReference type="PROSITE" id="PS50305">
    <property type="entry name" value="SIRTUIN"/>
    <property type="match status" value="1"/>
</dbReference>
<dbReference type="PANTHER" id="PTHR11085">
    <property type="entry name" value="NAD-DEPENDENT PROTEIN DEACYLASE SIRTUIN-5, MITOCHONDRIAL-RELATED"/>
    <property type="match status" value="1"/>
</dbReference>
<dbReference type="EMBL" id="CABT02000029">
    <property type="protein sequence ID" value="CCC12595.1"/>
    <property type="molecule type" value="Genomic_DNA"/>
</dbReference>
<dbReference type="Gene3D" id="3.40.50.1220">
    <property type="entry name" value="TPP-binding domain"/>
    <property type="match status" value="1"/>
</dbReference>
<dbReference type="VEuPathDB" id="FungiDB:SMAC_07002"/>
<keyword evidence="7" id="KW-1185">Reference proteome</keyword>
<dbReference type="InParanoid" id="F7W507"/>
<dbReference type="HOGENOM" id="CLU_023643_3_1_1"/>
<organism evidence="6 7">
    <name type="scientific">Sordaria macrospora (strain ATCC MYA-333 / DSM 997 / K(L3346) / K-hell)</name>
    <dbReference type="NCBI Taxonomy" id="771870"/>
    <lineage>
        <taxon>Eukaryota</taxon>
        <taxon>Fungi</taxon>
        <taxon>Dikarya</taxon>
        <taxon>Ascomycota</taxon>
        <taxon>Pezizomycotina</taxon>
        <taxon>Sordariomycetes</taxon>
        <taxon>Sordariomycetidae</taxon>
        <taxon>Sordariales</taxon>
        <taxon>Sordariaceae</taxon>
        <taxon>Sordaria</taxon>
    </lineage>
</organism>
<dbReference type="AlphaFoldDB" id="F7W507"/>
<reference evidence="6 7" key="1">
    <citation type="journal article" date="2010" name="PLoS Genet.">
        <title>De novo assembly of a 40 Mb eukaryotic genome from short sequence reads: Sordaria macrospora, a model organism for fungal morphogenesis.</title>
        <authorList>
            <person name="Nowrousian M."/>
            <person name="Stajich J."/>
            <person name="Chu M."/>
            <person name="Engh I."/>
            <person name="Espagne E."/>
            <person name="Halliday K."/>
            <person name="Kamerewerd J."/>
            <person name="Kempken F."/>
            <person name="Knab B."/>
            <person name="Kuo H.C."/>
            <person name="Osiewacz H.D."/>
            <person name="Poeggeler S."/>
            <person name="Read N."/>
            <person name="Seiler S."/>
            <person name="Smith K."/>
            <person name="Zickler D."/>
            <person name="Kueck U."/>
            <person name="Freitag M."/>
        </authorList>
    </citation>
    <scope>NUCLEOTIDE SEQUENCE [LARGE SCALE GENOMIC DNA]</scope>
    <source>
        <strain evidence="7">ATCC MYA-333 / DSM 997 / K(L3346) / K-hell</strain>
        <tissue evidence="6">Mycelium</tissue>
    </source>
</reference>
<dbReference type="InterPro" id="IPR050134">
    <property type="entry name" value="NAD-dep_sirtuin_deacylases"/>
</dbReference>
<dbReference type="InterPro" id="IPR026590">
    <property type="entry name" value="Ssirtuin_cat_dom"/>
</dbReference>
<evidence type="ECO:0000313" key="6">
    <source>
        <dbReference type="EMBL" id="CCC12595.1"/>
    </source>
</evidence>
<evidence type="ECO:0000259" key="5">
    <source>
        <dbReference type="PROSITE" id="PS50305"/>
    </source>
</evidence>
<dbReference type="eggNOG" id="KOG2684">
    <property type="taxonomic scope" value="Eukaryota"/>
</dbReference>
<dbReference type="InterPro" id="IPR003000">
    <property type="entry name" value="Sirtuin"/>
</dbReference>
<evidence type="ECO:0000256" key="4">
    <source>
        <dbReference type="PROSITE-ProRule" id="PRU00236"/>
    </source>
</evidence>
<dbReference type="Pfam" id="PF02146">
    <property type="entry name" value="SIR2"/>
    <property type="match status" value="1"/>
</dbReference>
<evidence type="ECO:0000256" key="1">
    <source>
        <dbReference type="ARBA" id="ARBA00006924"/>
    </source>
</evidence>
<dbReference type="PANTHER" id="PTHR11085:SF10">
    <property type="entry name" value="NAD-DEPENDENT PROTEIN DEACYLASE SIRTUIN-5, MITOCHONDRIAL-RELATED"/>
    <property type="match status" value="1"/>
</dbReference>
<dbReference type="Gene3D" id="3.30.1600.10">
    <property type="entry name" value="SIR2/SIRT2 'Small Domain"/>
    <property type="match status" value="1"/>
</dbReference>
<dbReference type="GO" id="GO:0017136">
    <property type="term" value="F:histone deacetylase activity, NAD-dependent"/>
    <property type="evidence" value="ECO:0007669"/>
    <property type="project" value="TreeGrafter"/>
</dbReference>
<gene>
    <name evidence="6" type="ORF">SMAC_07002</name>
</gene>
<dbReference type="OrthoDB" id="424302at2759"/>
<comment type="caution">
    <text evidence="6">The sequence shown here is derived from an EMBL/GenBank/DDBJ whole genome shotgun (WGS) entry which is preliminary data.</text>
</comment>
<dbReference type="Proteomes" id="UP000001881">
    <property type="component" value="Unassembled WGS sequence"/>
</dbReference>
<protein>
    <submittedName>
        <fullName evidence="6">WGS project CABT00000000 data, contig 2.29</fullName>
    </submittedName>
</protein>
<sequence length="318" mass="34405">MTSRLNNLAAFHQKLAKADRILAICGAGLSAASGLPPSAAPADYGETMKLRTWRLRRRLLRIRGWCGYFMLIRTKPEYATQVLTKETLTTQRRHMALQVKPNSGHHALAALARAKPNFLCLTQNVDNLSPRAGHPSSQLRTLHGSLFTLKCSSATSSVDPPDPSQPGKIPLLDPSHPLPTIAPSQLPQCPRCKESGKQSLLRPGVVWFGESLDAQMLKEVDDWIDQGPIDIVLVVGTSSVVYPAAGYAERARTKGVTSVVTVNKEVEKRMWRRPEDLAFQGGAEEWLGRMFEPLIGVLGEDGGGAAAGVEEGGGKGGE</sequence>
<comment type="similarity">
    <text evidence="1">Belongs to the sirtuin family. Class I subfamily.</text>
</comment>
<dbReference type="GO" id="GO:0070403">
    <property type="term" value="F:NAD+ binding"/>
    <property type="evidence" value="ECO:0007669"/>
    <property type="project" value="InterPro"/>
</dbReference>
<dbReference type="STRING" id="771870.F7W507"/>
<dbReference type="InterPro" id="IPR026591">
    <property type="entry name" value="Sirtuin_cat_small_dom_sf"/>
</dbReference>
<comment type="caution">
    <text evidence="4">Lacks conserved residue(s) required for the propagation of feature annotation.</text>
</comment>
<dbReference type="GO" id="GO:0005634">
    <property type="term" value="C:nucleus"/>
    <property type="evidence" value="ECO:0007669"/>
    <property type="project" value="TreeGrafter"/>
</dbReference>
<proteinExistence type="inferred from homology"/>
<accession>F7W507</accession>
<keyword evidence="3" id="KW-0520">NAD</keyword>
<name>F7W507_SORMK</name>
<keyword evidence="2" id="KW-0808">Transferase</keyword>